<proteinExistence type="predicted"/>
<reference evidence="1 2" key="1">
    <citation type="journal article" date="2007" name="Virology">
        <title>Sequence and annotation of the 314-kb MT325 and the 321-kb FR483 viruses that infect Chlorella Pbi.</title>
        <authorList>
            <person name="Fitzgerald L.A."/>
            <person name="Graves M.V."/>
            <person name="Li X."/>
            <person name="Feldblyum T."/>
            <person name="Hartigan J."/>
            <person name="Van Etten J.L."/>
        </authorList>
    </citation>
    <scope>NUCLEOTIDE SEQUENCE [LARGE SCALE GENOMIC DNA]</scope>
    <source>
        <strain evidence="1 2">MT325</strain>
    </source>
</reference>
<organism evidence="1 2">
    <name type="scientific">Paramecium bursaria Chlorella virus MT325</name>
    <name type="common">PBCV-MT325</name>
    <dbReference type="NCBI Taxonomy" id="346932"/>
    <lineage>
        <taxon>Viruses</taxon>
        <taxon>Varidnaviria</taxon>
        <taxon>Bamfordvirae</taxon>
        <taxon>Nucleocytoviricota</taxon>
        <taxon>Megaviricetes</taxon>
        <taxon>Algavirales</taxon>
        <taxon>Phycodnaviridae</taxon>
        <taxon>Chlorovirus</taxon>
        <taxon>Chlorovirus conductrix</taxon>
        <taxon>Paramecium bursaria Chlorella virus A1</taxon>
    </lineage>
</organism>
<evidence type="ECO:0000313" key="2">
    <source>
        <dbReference type="Proteomes" id="UP000246715"/>
    </source>
</evidence>
<gene>
    <name evidence="1" type="primary">m161L</name>
    <name evidence="1" type="ORF">MT325_m161L</name>
</gene>
<dbReference type="Proteomes" id="UP000246715">
    <property type="component" value="Segment"/>
</dbReference>
<protein>
    <submittedName>
        <fullName evidence="1">Uncharacterized protein m161L</fullName>
    </submittedName>
</protein>
<organismHost>
    <name type="scientific">Paramecium bursaria</name>
    <dbReference type="NCBI Taxonomy" id="74790"/>
</organismHost>
<sequence length="72" mass="8380">MKFCDNRVVYKKLSVIRNTFCFFEHTYRGSSLVRKDASQQLVNGIYRVISFFALCHGSGKGFWSEHLVDEVL</sequence>
<name>A7ITP1_PBCVM</name>
<evidence type="ECO:0000313" key="1">
    <source>
        <dbReference type="EMBL" id="ABT13715.1"/>
    </source>
</evidence>
<accession>A7ITP1</accession>
<dbReference type="EMBL" id="DQ491001">
    <property type="protein sequence ID" value="ABT13715.1"/>
    <property type="molecule type" value="Genomic_DNA"/>
</dbReference>